<dbReference type="InterPro" id="IPR005828">
    <property type="entry name" value="MFS_sugar_transport-like"/>
</dbReference>
<dbReference type="NCBIfam" id="TIGR00879">
    <property type="entry name" value="SP"/>
    <property type="match status" value="1"/>
</dbReference>
<organism evidence="10 11">
    <name type="scientific">Pseudogymnoascus verrucosus</name>
    <dbReference type="NCBI Taxonomy" id="342668"/>
    <lineage>
        <taxon>Eukaryota</taxon>
        <taxon>Fungi</taxon>
        <taxon>Dikarya</taxon>
        <taxon>Ascomycota</taxon>
        <taxon>Pezizomycotina</taxon>
        <taxon>Leotiomycetes</taxon>
        <taxon>Thelebolales</taxon>
        <taxon>Thelebolaceae</taxon>
        <taxon>Pseudogymnoascus</taxon>
    </lineage>
</organism>
<dbReference type="PANTHER" id="PTHR48022">
    <property type="entry name" value="PLASTIDIC GLUCOSE TRANSPORTER 4"/>
    <property type="match status" value="1"/>
</dbReference>
<dbReference type="PROSITE" id="PS50850">
    <property type="entry name" value="MFS"/>
    <property type="match status" value="1"/>
</dbReference>
<dbReference type="Pfam" id="PF00083">
    <property type="entry name" value="Sugar_tr"/>
    <property type="match status" value="1"/>
</dbReference>
<feature type="transmembrane region" description="Helical" evidence="8">
    <location>
        <begin position="285"/>
        <end position="307"/>
    </location>
</feature>
<evidence type="ECO:0000313" key="11">
    <source>
        <dbReference type="Proteomes" id="UP000091956"/>
    </source>
</evidence>
<dbReference type="Proteomes" id="UP000091956">
    <property type="component" value="Unassembled WGS sequence"/>
</dbReference>
<evidence type="ECO:0000256" key="1">
    <source>
        <dbReference type="ARBA" id="ARBA00004141"/>
    </source>
</evidence>
<protein>
    <recommendedName>
        <fullName evidence="9">Major facilitator superfamily (MFS) profile domain-containing protein</fullName>
    </recommendedName>
</protein>
<dbReference type="AlphaFoldDB" id="A0A1B8G720"/>
<evidence type="ECO:0000256" key="3">
    <source>
        <dbReference type="ARBA" id="ARBA00022448"/>
    </source>
</evidence>
<evidence type="ECO:0000256" key="5">
    <source>
        <dbReference type="ARBA" id="ARBA00022989"/>
    </source>
</evidence>
<feature type="transmembrane region" description="Helical" evidence="8">
    <location>
        <begin position="327"/>
        <end position="344"/>
    </location>
</feature>
<dbReference type="InterPro" id="IPR036259">
    <property type="entry name" value="MFS_trans_sf"/>
</dbReference>
<dbReference type="GeneID" id="28843859"/>
<dbReference type="RefSeq" id="XP_018125360.1">
    <property type="nucleotide sequence ID" value="XM_018279871.2"/>
</dbReference>
<keyword evidence="6 8" id="KW-0472">Membrane</keyword>
<gene>
    <name evidence="10" type="ORF">VE01_10473</name>
</gene>
<evidence type="ECO:0000256" key="6">
    <source>
        <dbReference type="ARBA" id="ARBA00023136"/>
    </source>
</evidence>
<feature type="transmembrane region" description="Helical" evidence="8">
    <location>
        <begin position="391"/>
        <end position="414"/>
    </location>
</feature>
<dbReference type="InterPro" id="IPR003663">
    <property type="entry name" value="Sugar/inositol_transpt"/>
</dbReference>
<feature type="transmembrane region" description="Helical" evidence="8">
    <location>
        <begin position="193"/>
        <end position="216"/>
    </location>
</feature>
<feature type="transmembrane region" description="Helical" evidence="8">
    <location>
        <begin position="161"/>
        <end position="181"/>
    </location>
</feature>
<proteinExistence type="inferred from homology"/>
<keyword evidence="4 8" id="KW-0812">Transmembrane</keyword>
<keyword evidence="5 8" id="KW-1133">Transmembrane helix</keyword>
<accession>A0A1B8G720</accession>
<evidence type="ECO:0000256" key="7">
    <source>
        <dbReference type="RuleBase" id="RU003346"/>
    </source>
</evidence>
<sequence>MPFYTPSKPTFEVAGRDFPRITWWNEPGMRSLYICLGFVVLTSATNGYDGSLMNGLQAMESWRSEFKSPDPASRGLLNAIMSVGSICALPVVPYTADILGRRWGIIIGCTIMILGVVLQSIGINLQLLTASRFFVGFGVAIAHGASPLLVAELVHPQHRAIYTTIYNCTWYFGSIVASWTAFGTNKLGDTNNWAWRIPTILQALPSCLQMIFIWFVPESPRFLIAKGKHEQALKVLADVHARGNQDDELVQLEFTEITETIKLEQEFEGNGWKQLISTKGNRHRLIILISLGFFSQWSGNGLVSYYMTDVLKLIGIEDSDKQLEINGILNIVNFCVALFMCFWIDKLGRRLLFLTATGGMLGAFIIWTATASIVARTDEENPNTMAANAEIAFIFIFYCFYNMAWSGLLVGYAVEILPYSIRAKGMTVMWLAIDLSLFFNSYVNPVALGKLAWKYYIVYDVWLAVELLVVYLFYVETSNTALEEIVKHFDGDSALLGGAVATEKGRQLVEQIENYSAAGGEEGIHGMNHIDAKAPEVVTDEKALN</sequence>
<dbReference type="OrthoDB" id="6133115at2759"/>
<dbReference type="FunFam" id="1.20.1250.20:FF:000117">
    <property type="entry name" value="MFS hexose transporter"/>
    <property type="match status" value="1"/>
</dbReference>
<keyword evidence="3 7" id="KW-0813">Transport</keyword>
<dbReference type="GO" id="GO:0016020">
    <property type="term" value="C:membrane"/>
    <property type="evidence" value="ECO:0007669"/>
    <property type="project" value="UniProtKB-SubCell"/>
</dbReference>
<dbReference type="InterPro" id="IPR050360">
    <property type="entry name" value="MFS_Sugar_Transporters"/>
</dbReference>
<evidence type="ECO:0000313" key="10">
    <source>
        <dbReference type="EMBL" id="OBT91627.1"/>
    </source>
</evidence>
<reference evidence="10 11" key="1">
    <citation type="submission" date="2016-03" db="EMBL/GenBank/DDBJ databases">
        <title>Comparative genomics of Pseudogymnoascus destructans, the fungus causing white-nose syndrome of bats.</title>
        <authorList>
            <person name="Palmer J.M."/>
            <person name="Drees K.P."/>
            <person name="Foster J.T."/>
            <person name="Lindner D.L."/>
        </authorList>
    </citation>
    <scope>NUCLEOTIDE SEQUENCE [LARGE SCALE GENOMIC DNA]</scope>
    <source>
        <strain evidence="10 11">UAMH 10579</strain>
    </source>
</reference>
<feature type="transmembrane region" description="Helical" evidence="8">
    <location>
        <begin position="133"/>
        <end position="154"/>
    </location>
</feature>
<feature type="transmembrane region" description="Helical" evidence="8">
    <location>
        <begin position="455"/>
        <end position="474"/>
    </location>
</feature>
<evidence type="ECO:0000256" key="2">
    <source>
        <dbReference type="ARBA" id="ARBA00010992"/>
    </source>
</evidence>
<feature type="transmembrane region" description="Helical" evidence="8">
    <location>
        <begin position="351"/>
        <end position="371"/>
    </location>
</feature>
<feature type="domain" description="Major facilitator superfamily (MFS) profile" evidence="9">
    <location>
        <begin position="35"/>
        <end position="478"/>
    </location>
</feature>
<evidence type="ECO:0000259" key="9">
    <source>
        <dbReference type="PROSITE" id="PS50850"/>
    </source>
</evidence>
<comment type="subcellular location">
    <subcellularLocation>
        <location evidence="1">Membrane</location>
        <topology evidence="1">Multi-pass membrane protein</topology>
    </subcellularLocation>
</comment>
<feature type="transmembrane region" description="Helical" evidence="8">
    <location>
        <begin position="426"/>
        <end position="443"/>
    </location>
</feature>
<reference evidence="11" key="2">
    <citation type="journal article" date="2018" name="Nat. Commun.">
        <title>Extreme sensitivity to ultraviolet light in the fungal pathogen causing white-nose syndrome of bats.</title>
        <authorList>
            <person name="Palmer J.M."/>
            <person name="Drees K.P."/>
            <person name="Foster J.T."/>
            <person name="Lindner D.L."/>
        </authorList>
    </citation>
    <scope>NUCLEOTIDE SEQUENCE [LARGE SCALE GENOMIC DNA]</scope>
    <source>
        <strain evidence="11">UAMH 10579</strain>
    </source>
</reference>
<dbReference type="EMBL" id="KV460284">
    <property type="protein sequence ID" value="OBT91627.1"/>
    <property type="molecule type" value="Genomic_DNA"/>
</dbReference>
<evidence type="ECO:0000256" key="4">
    <source>
        <dbReference type="ARBA" id="ARBA00022692"/>
    </source>
</evidence>
<dbReference type="Gene3D" id="1.20.1250.20">
    <property type="entry name" value="MFS general substrate transporter like domains"/>
    <property type="match status" value="1"/>
</dbReference>
<dbReference type="PANTHER" id="PTHR48022:SF64">
    <property type="entry name" value="MAJOR FACILITATOR SUPERFAMILY (MFS) PROFILE DOMAIN-CONTAINING PROTEIN"/>
    <property type="match status" value="1"/>
</dbReference>
<evidence type="ECO:0000256" key="8">
    <source>
        <dbReference type="SAM" id="Phobius"/>
    </source>
</evidence>
<feature type="transmembrane region" description="Helical" evidence="8">
    <location>
        <begin position="103"/>
        <end position="121"/>
    </location>
</feature>
<dbReference type="InterPro" id="IPR020846">
    <property type="entry name" value="MFS_dom"/>
</dbReference>
<dbReference type="SUPFAM" id="SSF103473">
    <property type="entry name" value="MFS general substrate transporter"/>
    <property type="match status" value="1"/>
</dbReference>
<keyword evidence="11" id="KW-1185">Reference proteome</keyword>
<comment type="similarity">
    <text evidence="2 7">Belongs to the major facilitator superfamily. Sugar transporter (TC 2.A.1.1) family.</text>
</comment>
<dbReference type="GO" id="GO:0005351">
    <property type="term" value="F:carbohydrate:proton symporter activity"/>
    <property type="evidence" value="ECO:0007669"/>
    <property type="project" value="TreeGrafter"/>
</dbReference>
<name>A0A1B8G720_9PEZI</name>